<name>A0A2A4SZX4_9DELT</name>
<feature type="transmembrane region" description="Helical" evidence="1">
    <location>
        <begin position="39"/>
        <end position="59"/>
    </location>
</feature>
<organism evidence="2 3">
    <name type="scientific">SAR324 cluster bacterium</name>
    <dbReference type="NCBI Taxonomy" id="2024889"/>
    <lineage>
        <taxon>Bacteria</taxon>
        <taxon>Deltaproteobacteria</taxon>
        <taxon>SAR324 cluster</taxon>
    </lineage>
</organism>
<keyword evidence="1" id="KW-0472">Membrane</keyword>
<accession>A0A2A4SZX4</accession>
<dbReference type="AlphaFoldDB" id="A0A2A4SZX4"/>
<keyword evidence="1" id="KW-0812">Transmembrane</keyword>
<dbReference type="Proteomes" id="UP000218113">
    <property type="component" value="Unassembled WGS sequence"/>
</dbReference>
<reference evidence="3" key="1">
    <citation type="submission" date="2017-08" db="EMBL/GenBank/DDBJ databases">
        <title>A dynamic microbial community with high functional redundancy inhabits the cold, oxic subseafloor aquifer.</title>
        <authorList>
            <person name="Tully B.J."/>
            <person name="Wheat C.G."/>
            <person name="Glazer B.T."/>
            <person name="Huber J.A."/>
        </authorList>
    </citation>
    <scope>NUCLEOTIDE SEQUENCE [LARGE SCALE GENOMIC DNA]</scope>
</reference>
<evidence type="ECO:0000313" key="2">
    <source>
        <dbReference type="EMBL" id="PCI26792.1"/>
    </source>
</evidence>
<dbReference type="InterPro" id="IPR007352">
    <property type="entry name" value="DUF420"/>
</dbReference>
<comment type="caution">
    <text evidence="2">The sequence shown here is derived from an EMBL/GenBank/DDBJ whole genome shotgun (WGS) entry which is preliminary data.</text>
</comment>
<proteinExistence type="predicted"/>
<feature type="transmembrane region" description="Helical" evidence="1">
    <location>
        <begin position="116"/>
        <end position="137"/>
    </location>
</feature>
<dbReference type="PANTHER" id="PTHR37692">
    <property type="entry name" value="HYPOTHETICAL MEMBRANE SPANNING PROTEIN"/>
    <property type="match status" value="1"/>
</dbReference>
<feature type="transmembrane region" description="Helical" evidence="1">
    <location>
        <begin position="12"/>
        <end position="32"/>
    </location>
</feature>
<protein>
    <recommendedName>
        <fullName evidence="4">DUF420 domain-containing protein</fullName>
    </recommendedName>
</protein>
<dbReference type="Pfam" id="PF04238">
    <property type="entry name" value="DUF420"/>
    <property type="match status" value="1"/>
</dbReference>
<dbReference type="EMBL" id="NVSR01000084">
    <property type="protein sequence ID" value="PCI26792.1"/>
    <property type="molecule type" value="Genomic_DNA"/>
</dbReference>
<feature type="transmembrane region" description="Helical" evidence="1">
    <location>
        <begin position="79"/>
        <end position="104"/>
    </location>
</feature>
<evidence type="ECO:0000256" key="1">
    <source>
        <dbReference type="SAM" id="Phobius"/>
    </source>
</evidence>
<evidence type="ECO:0000313" key="3">
    <source>
        <dbReference type="Proteomes" id="UP000218113"/>
    </source>
</evidence>
<keyword evidence="1" id="KW-1133">Transmembrane helix</keyword>
<gene>
    <name evidence="2" type="ORF">COB67_09765</name>
</gene>
<sequence>MEVNGFYQMIPPLNAALNGIAACLLLAGLLAVKSGRDRLHIRIMTGALGVSTLFLFFYLLFHFEIGFSPFPGTGIIRVIYFVILVPHIIMAIIMLPLVLCTVYFAVKKQITRHRRLVRWTLPVWLYVSVTGVVIYWMNYHLVDRI</sequence>
<dbReference type="PANTHER" id="PTHR37692:SF1">
    <property type="entry name" value="DUF420 DOMAIN-CONTAINING PROTEIN"/>
    <property type="match status" value="1"/>
</dbReference>
<evidence type="ECO:0008006" key="4">
    <source>
        <dbReference type="Google" id="ProtNLM"/>
    </source>
</evidence>